<evidence type="ECO:0000313" key="1">
    <source>
        <dbReference type="EMBL" id="SVA96965.1"/>
    </source>
</evidence>
<proteinExistence type="predicted"/>
<reference evidence="1" key="1">
    <citation type="submission" date="2018-05" db="EMBL/GenBank/DDBJ databases">
        <authorList>
            <person name="Lanie J.A."/>
            <person name="Ng W.-L."/>
            <person name="Kazmierczak K.M."/>
            <person name="Andrzejewski T.M."/>
            <person name="Davidsen T.M."/>
            <person name="Wayne K.J."/>
            <person name="Tettelin H."/>
            <person name="Glass J.I."/>
            <person name="Rusch D."/>
            <person name="Podicherti R."/>
            <person name="Tsui H.-C.T."/>
            <person name="Winkler M.E."/>
        </authorList>
    </citation>
    <scope>NUCLEOTIDE SEQUENCE</scope>
</reference>
<dbReference type="EMBL" id="UINC01024055">
    <property type="protein sequence ID" value="SVA96965.1"/>
    <property type="molecule type" value="Genomic_DNA"/>
</dbReference>
<organism evidence="1">
    <name type="scientific">marine metagenome</name>
    <dbReference type="NCBI Taxonomy" id="408172"/>
    <lineage>
        <taxon>unclassified sequences</taxon>
        <taxon>metagenomes</taxon>
        <taxon>ecological metagenomes</taxon>
    </lineage>
</organism>
<accession>A0A382A5Y7</accession>
<gene>
    <name evidence="1" type="ORF">METZ01_LOCUS149819</name>
</gene>
<name>A0A382A5Y7_9ZZZZ</name>
<feature type="non-terminal residue" evidence="1">
    <location>
        <position position="1"/>
    </location>
</feature>
<sequence>VVFFLNRLRGELYLNGWQYPCSFPYRLSVITQVGGFYMQIKKGGDWIMAFNEELDMLLKDLTEEANNFKEAENPEEEKEALKDMLDIFMRGTQSVREHIDRYNERRWNR</sequence>
<protein>
    <submittedName>
        <fullName evidence="1">Uncharacterized protein</fullName>
    </submittedName>
</protein>
<dbReference type="AlphaFoldDB" id="A0A382A5Y7"/>